<organism evidence="1 2">
    <name type="scientific">Candidatus Termititenax spirochaetophilus</name>
    <dbReference type="NCBI Taxonomy" id="2218522"/>
    <lineage>
        <taxon>Bacteria</taxon>
        <taxon>Bacillati</taxon>
        <taxon>Candidatus Margulisiibacteriota</taxon>
        <taxon>Candidatus Termititenacia</taxon>
        <taxon>Candidatus Termititenacales</taxon>
        <taxon>Candidatus Termititenacaceae</taxon>
        <taxon>Candidatus Termititenax</taxon>
    </lineage>
</organism>
<dbReference type="Proteomes" id="UP000276170">
    <property type="component" value="Unassembled WGS sequence"/>
</dbReference>
<name>A0A388T6W3_9BACT</name>
<accession>A0A388T6W3</accession>
<comment type="caution">
    <text evidence="1">The sequence shown here is derived from an EMBL/GenBank/DDBJ whole genome shotgun (WGS) entry which is preliminary data.</text>
</comment>
<dbReference type="AlphaFoldDB" id="A0A388T6W3"/>
<sequence length="67" mass="7952">MSKETKFLIFCLEWYKNKKQLTGKQTMDVFKQYDVIDYVIDCYEALHTTGVNYIVEDIDSYIAAKQN</sequence>
<dbReference type="InterPro" id="IPR024269">
    <property type="entry name" value="DUF3791"/>
</dbReference>
<dbReference type="Pfam" id="PF12668">
    <property type="entry name" value="DUF3791"/>
    <property type="match status" value="1"/>
</dbReference>
<reference evidence="1 2" key="1">
    <citation type="journal article" date="2019" name="ISME J.">
        <title>Genome analyses of uncultured TG2/ZB3 bacteria in 'Margulisbacteria' specifically attached to ectosymbiotic spirochetes of protists in the termite gut.</title>
        <authorList>
            <person name="Utami Y.D."/>
            <person name="Kuwahara H."/>
            <person name="Igai K."/>
            <person name="Murakami T."/>
            <person name="Sugaya K."/>
            <person name="Morikawa T."/>
            <person name="Nagura Y."/>
            <person name="Yuki M."/>
            <person name="Deevong P."/>
            <person name="Inoue T."/>
            <person name="Kihara K."/>
            <person name="Lo N."/>
            <person name="Yamada A."/>
            <person name="Ohkuma M."/>
            <person name="Hongoh Y."/>
        </authorList>
    </citation>
    <scope>NUCLEOTIDE SEQUENCE [LARGE SCALE GENOMIC DNA]</scope>
    <source>
        <strain evidence="1">HsPyr-01</strain>
    </source>
</reference>
<evidence type="ECO:0000313" key="1">
    <source>
        <dbReference type="EMBL" id="GBR72452.1"/>
    </source>
</evidence>
<evidence type="ECO:0000313" key="2">
    <source>
        <dbReference type="Proteomes" id="UP000276170"/>
    </source>
</evidence>
<keyword evidence="2" id="KW-1185">Reference proteome</keyword>
<proteinExistence type="predicted"/>
<gene>
    <name evidence="1" type="ORF">HP1_123</name>
</gene>
<dbReference type="EMBL" id="BGZM01000017">
    <property type="protein sequence ID" value="GBR72452.1"/>
    <property type="molecule type" value="Genomic_DNA"/>
</dbReference>
<protein>
    <submittedName>
        <fullName evidence="1">Protein DUF3791</fullName>
    </submittedName>
</protein>